<protein>
    <submittedName>
        <fullName evidence="3">Uncharacterized protein</fullName>
    </submittedName>
</protein>
<feature type="compositionally biased region" description="Gly residues" evidence="1">
    <location>
        <begin position="136"/>
        <end position="148"/>
    </location>
</feature>
<feature type="chain" id="PRO_5020283560" evidence="2">
    <location>
        <begin position="23"/>
        <end position="173"/>
    </location>
</feature>
<accession>A0A4V1MSN9</accession>
<feature type="compositionally biased region" description="Low complexity" evidence="1">
    <location>
        <begin position="126"/>
        <end position="135"/>
    </location>
</feature>
<gene>
    <name evidence="3" type="ORF">C7R54_02805</name>
</gene>
<feature type="region of interest" description="Disordered" evidence="1">
    <location>
        <begin position="119"/>
        <end position="173"/>
    </location>
</feature>
<evidence type="ECO:0000256" key="1">
    <source>
        <dbReference type="SAM" id="MobiDB-lite"/>
    </source>
</evidence>
<dbReference type="Proteomes" id="UP000290849">
    <property type="component" value="Unassembled WGS sequence"/>
</dbReference>
<name>A0A4V1MSN9_9BURK</name>
<dbReference type="EMBL" id="PYAL01000001">
    <property type="protein sequence ID" value="RXN92700.1"/>
    <property type="molecule type" value="Genomic_DNA"/>
</dbReference>
<keyword evidence="4" id="KW-1185">Reference proteome</keyword>
<feature type="signal peptide" evidence="2">
    <location>
        <begin position="1"/>
        <end position="22"/>
    </location>
</feature>
<feature type="compositionally biased region" description="Pro residues" evidence="1">
    <location>
        <begin position="154"/>
        <end position="164"/>
    </location>
</feature>
<keyword evidence="2" id="KW-0732">Signal</keyword>
<evidence type="ECO:0000313" key="3">
    <source>
        <dbReference type="EMBL" id="RXN92700.1"/>
    </source>
</evidence>
<evidence type="ECO:0000313" key="4">
    <source>
        <dbReference type="Proteomes" id="UP000290849"/>
    </source>
</evidence>
<dbReference type="AlphaFoldDB" id="A0A4V1MSN9"/>
<organism evidence="3 4">
    <name type="scientific">Achromobacter aloeverae</name>
    <dbReference type="NCBI Taxonomy" id="1750518"/>
    <lineage>
        <taxon>Bacteria</taxon>
        <taxon>Pseudomonadati</taxon>
        <taxon>Pseudomonadota</taxon>
        <taxon>Betaproteobacteria</taxon>
        <taxon>Burkholderiales</taxon>
        <taxon>Alcaligenaceae</taxon>
        <taxon>Achromobacter</taxon>
    </lineage>
</organism>
<sequence length="173" mass="17151">MSAAGLALCAAGLMGLSAGAHADEQYKRDVAACNSGHTSQAKATCLREAGAAQVERRRNGLSDVGSSGEARNAEQRCNALPADQRQDCMYLMSGQGQTTVQGSVAGGGVLRETVIQVPAGTSGSTAPGYAPNSSGSGSGYAPGSGYPSGGSAPMAPPPAVPPSTTPYGSSPRY</sequence>
<evidence type="ECO:0000256" key="2">
    <source>
        <dbReference type="SAM" id="SignalP"/>
    </source>
</evidence>
<proteinExistence type="predicted"/>
<comment type="caution">
    <text evidence="3">The sequence shown here is derived from an EMBL/GenBank/DDBJ whole genome shotgun (WGS) entry which is preliminary data.</text>
</comment>
<reference evidence="3 4" key="1">
    <citation type="journal article" date="2017" name="Int. J. Syst. Evol. Microbiol.">
        <title>Achromobacter aloeverae sp. nov., isolated from the root of Aloe vera (L.) Burm.f.</title>
        <authorList>
            <person name="Kuncharoen N."/>
            <person name="Muramatsu Y."/>
            <person name="Shibata C."/>
            <person name="Kamakura Y."/>
            <person name="Nakagawa Y."/>
            <person name="Tanasupawat S."/>
        </authorList>
    </citation>
    <scope>NUCLEOTIDE SEQUENCE [LARGE SCALE GENOMIC DNA]</scope>
    <source>
        <strain evidence="3 4">AVA-1</strain>
    </source>
</reference>